<dbReference type="PANTHER" id="PTHR43394:SF1">
    <property type="entry name" value="ATP-BINDING CASSETTE SUB-FAMILY B MEMBER 10, MITOCHONDRIAL"/>
    <property type="match status" value="1"/>
</dbReference>
<dbReference type="InterPro" id="IPR011527">
    <property type="entry name" value="ABC1_TM_dom"/>
</dbReference>
<dbReference type="SMART" id="SM00382">
    <property type="entry name" value="AAA"/>
    <property type="match status" value="1"/>
</dbReference>
<keyword evidence="2 7" id="KW-0812">Transmembrane</keyword>
<feature type="domain" description="ABC transmembrane type-1" evidence="9">
    <location>
        <begin position="37"/>
        <end position="317"/>
    </location>
</feature>
<dbReference type="Gene3D" id="3.40.50.300">
    <property type="entry name" value="P-loop containing nucleotide triphosphate hydrolases"/>
    <property type="match status" value="1"/>
</dbReference>
<evidence type="ECO:0000313" key="10">
    <source>
        <dbReference type="EMBL" id="AGO61392.1"/>
    </source>
</evidence>
<evidence type="ECO:0000256" key="4">
    <source>
        <dbReference type="ARBA" id="ARBA00022840"/>
    </source>
</evidence>
<dbReference type="Gene3D" id="1.20.1560.10">
    <property type="entry name" value="ABC transporter type 1, transmembrane domain"/>
    <property type="match status" value="1"/>
</dbReference>
<organism evidence="10 11">
    <name type="scientific">Ferroplasma acidarmanus Fer1</name>
    <dbReference type="NCBI Taxonomy" id="333146"/>
    <lineage>
        <taxon>Archaea</taxon>
        <taxon>Methanobacteriati</taxon>
        <taxon>Thermoplasmatota</taxon>
        <taxon>Thermoplasmata</taxon>
        <taxon>Thermoplasmatales</taxon>
        <taxon>Ferroplasmaceae</taxon>
        <taxon>Ferroplasma</taxon>
    </lineage>
</organism>
<dbReference type="PROSITE" id="PS50929">
    <property type="entry name" value="ABC_TM1F"/>
    <property type="match status" value="1"/>
</dbReference>
<dbReference type="Pfam" id="PF00664">
    <property type="entry name" value="ABC_membrane"/>
    <property type="match status" value="1"/>
</dbReference>
<evidence type="ECO:0000256" key="5">
    <source>
        <dbReference type="ARBA" id="ARBA00022989"/>
    </source>
</evidence>
<evidence type="ECO:0000256" key="7">
    <source>
        <dbReference type="SAM" id="Phobius"/>
    </source>
</evidence>
<dbReference type="HOGENOM" id="CLU_000604_84_4_2"/>
<feature type="transmembrane region" description="Helical" evidence="7">
    <location>
        <begin position="254"/>
        <end position="275"/>
    </location>
</feature>
<dbReference type="SUPFAM" id="SSF90123">
    <property type="entry name" value="ABC transporter transmembrane region"/>
    <property type="match status" value="1"/>
</dbReference>
<feature type="transmembrane region" description="Helical" evidence="7">
    <location>
        <begin position="176"/>
        <end position="196"/>
    </location>
</feature>
<protein>
    <submittedName>
        <fullName evidence="10">Uncharacterized protein</fullName>
    </submittedName>
</protein>
<accession>S0ARI1</accession>
<keyword evidence="5 7" id="KW-1133">Transmembrane helix</keyword>
<proteinExistence type="predicted"/>
<keyword evidence="11" id="KW-1185">Reference proteome</keyword>
<dbReference type="GO" id="GO:0016020">
    <property type="term" value="C:membrane"/>
    <property type="evidence" value="ECO:0007669"/>
    <property type="project" value="UniProtKB-SubCell"/>
</dbReference>
<comment type="subcellular location">
    <subcellularLocation>
        <location evidence="1">Membrane</location>
        <topology evidence="1">Multi-pass membrane protein</topology>
    </subcellularLocation>
</comment>
<evidence type="ECO:0000256" key="3">
    <source>
        <dbReference type="ARBA" id="ARBA00022741"/>
    </source>
</evidence>
<evidence type="ECO:0000313" key="11">
    <source>
        <dbReference type="Proteomes" id="UP000014660"/>
    </source>
</evidence>
<dbReference type="InterPro" id="IPR039421">
    <property type="entry name" value="Type_1_exporter"/>
</dbReference>
<dbReference type="GO" id="GO:0015421">
    <property type="term" value="F:ABC-type oligopeptide transporter activity"/>
    <property type="evidence" value="ECO:0007669"/>
    <property type="project" value="TreeGrafter"/>
</dbReference>
<evidence type="ECO:0000256" key="1">
    <source>
        <dbReference type="ARBA" id="ARBA00004141"/>
    </source>
</evidence>
<evidence type="ECO:0000259" key="8">
    <source>
        <dbReference type="PROSITE" id="PS50893"/>
    </source>
</evidence>
<dbReference type="InterPro" id="IPR036640">
    <property type="entry name" value="ABC1_TM_sf"/>
</dbReference>
<evidence type="ECO:0000256" key="6">
    <source>
        <dbReference type="ARBA" id="ARBA00023136"/>
    </source>
</evidence>
<gene>
    <name evidence="10" type="ORF">FACI_IFERC00001G1412</name>
</gene>
<dbReference type="EMBL" id="CP004145">
    <property type="protein sequence ID" value="AGO61392.1"/>
    <property type="molecule type" value="Genomic_DNA"/>
</dbReference>
<dbReference type="Proteomes" id="UP000014660">
    <property type="component" value="Chromosome"/>
</dbReference>
<dbReference type="GO" id="GO:0005524">
    <property type="term" value="F:ATP binding"/>
    <property type="evidence" value="ECO:0007669"/>
    <property type="project" value="UniProtKB-KW"/>
</dbReference>
<dbReference type="InterPro" id="IPR003593">
    <property type="entry name" value="AAA+_ATPase"/>
</dbReference>
<name>S0ARI1_FERAC</name>
<keyword evidence="6 7" id="KW-0472">Membrane</keyword>
<feature type="transmembrane region" description="Helical" evidence="7">
    <location>
        <begin position="153"/>
        <end position="170"/>
    </location>
</feature>
<keyword evidence="4" id="KW-0067">ATP-binding</keyword>
<dbReference type="InterPro" id="IPR003439">
    <property type="entry name" value="ABC_transporter-like_ATP-bd"/>
</dbReference>
<dbReference type="KEGG" id="fac:FACI_IFERC01G1412"/>
<evidence type="ECO:0000256" key="2">
    <source>
        <dbReference type="ARBA" id="ARBA00022692"/>
    </source>
</evidence>
<dbReference type="InterPro" id="IPR027417">
    <property type="entry name" value="P-loop_NTPase"/>
</dbReference>
<dbReference type="Pfam" id="PF00005">
    <property type="entry name" value="ABC_tran"/>
    <property type="match status" value="1"/>
</dbReference>
<keyword evidence="3" id="KW-0547">Nucleotide-binding</keyword>
<feature type="transmembrane region" description="Helical" evidence="7">
    <location>
        <begin position="281"/>
        <end position="302"/>
    </location>
</feature>
<evidence type="ECO:0000259" key="9">
    <source>
        <dbReference type="PROSITE" id="PS50929"/>
    </source>
</evidence>
<sequence>MALSPIYLPVSSGVMRLNNYFIRLLKEILAYKRNSTIIISAILASSVIAMIGPYIIGIATDSIIALKFKILIILAVLYLGIYIINYIAENRRTKYMMNTSQAVIKGLRDRAFRNLQYVPLKYYAGKNAGQIISRITNDAETLSDFLTFQLPQVVAGIAGIIASIFIMIYLDPLLTVYAVIIIPMLLATVFLMNKRIKFNYMNVRRRIAELTGNVGESINGVKAIKSSGTEDVFNDNFETVNSNNYEANIRAVRLTSLFSSIVQIIEGLGIMIVLYEGGAEVFGRVISIGILVSFIVYVQSFFNPIVQLSQFYNSYQSSSIAIERIYRIIDEENDYTTNGSNIPAFTDKLKFNNVTFSYGKERIIDNLSMVIEKGKRIAIIGKTGAGKTTISNLILNFYKPDTGTITMDGVDINNFNTMEYRKLFGVILQDPFLFDGTILENIRFADYSIPEEEIKEKISSLGLDSIIGPLGLYANVGERGSNLSEGQRQAVSILRAAVNNPQIIIMDEATSQLDMKNESIIQSAIFKFMEGKTIIIIAHHLQTIIHSDYIYYIDRGKTLEEGEPDMLMGEGTRFYDLYIKNKLLI</sequence>
<dbReference type="GO" id="GO:0016887">
    <property type="term" value="F:ATP hydrolysis activity"/>
    <property type="evidence" value="ECO:0007669"/>
    <property type="project" value="InterPro"/>
</dbReference>
<feature type="transmembrane region" description="Helical" evidence="7">
    <location>
        <begin position="37"/>
        <end position="56"/>
    </location>
</feature>
<reference evidence="10 11" key="1">
    <citation type="journal article" date="2007" name="Proc. Natl. Acad. Sci. U.S.A.">
        <title>Genome dynamics in a natural archaeal population.</title>
        <authorList>
            <person name="Allen E.E."/>
            <person name="Tyson G.W."/>
            <person name="Whitaker R.J."/>
            <person name="Detter J.C."/>
            <person name="Richardson P.M."/>
            <person name="Banfield J.F."/>
        </authorList>
    </citation>
    <scope>NUCLEOTIDE SEQUENCE [LARGE SCALE GENOMIC DNA]</scope>
    <source>
        <strain evidence="11">fer1</strain>
    </source>
</reference>
<dbReference type="PROSITE" id="PS50893">
    <property type="entry name" value="ABC_TRANSPORTER_2"/>
    <property type="match status" value="1"/>
</dbReference>
<dbReference type="SUPFAM" id="SSF52540">
    <property type="entry name" value="P-loop containing nucleoside triphosphate hydrolases"/>
    <property type="match status" value="1"/>
</dbReference>
<dbReference type="AlphaFoldDB" id="S0ARI1"/>
<feature type="domain" description="ABC transporter" evidence="8">
    <location>
        <begin position="349"/>
        <end position="580"/>
    </location>
</feature>
<feature type="transmembrane region" description="Helical" evidence="7">
    <location>
        <begin position="68"/>
        <end position="88"/>
    </location>
</feature>
<dbReference type="PANTHER" id="PTHR43394">
    <property type="entry name" value="ATP-DEPENDENT PERMEASE MDL1, MITOCHONDRIAL"/>
    <property type="match status" value="1"/>
</dbReference>